<dbReference type="GO" id="GO:0005783">
    <property type="term" value="C:endoplasmic reticulum"/>
    <property type="evidence" value="ECO:0000318"/>
    <property type="project" value="GO_Central"/>
</dbReference>
<dbReference type="GO" id="GO:0005886">
    <property type="term" value="C:plasma membrane"/>
    <property type="evidence" value="ECO:0000318"/>
    <property type="project" value="GO_Central"/>
</dbReference>
<evidence type="ECO:0000313" key="10">
    <source>
        <dbReference type="EnsemblPlants" id="Pp3c14_8850V3.3"/>
    </source>
</evidence>
<dbReference type="EMBL" id="ABEU02000014">
    <property type="status" value="NOT_ANNOTATED_CDS"/>
    <property type="molecule type" value="Genomic_DNA"/>
</dbReference>
<feature type="compositionally biased region" description="Basic and acidic residues" evidence="8">
    <location>
        <begin position="251"/>
        <end position="262"/>
    </location>
</feature>
<accession>A0A7I4AW83</accession>
<keyword evidence="7" id="KW-0927">Auxin signaling pathway</keyword>
<dbReference type="Pfam" id="PF03547">
    <property type="entry name" value="Mem_trans"/>
    <property type="match status" value="1"/>
</dbReference>
<dbReference type="EnsemblPlants" id="Pp3c14_8850V3.2">
    <property type="protein sequence ID" value="Pp3c14_8850V3.2"/>
    <property type="gene ID" value="Pp3c14_8850"/>
</dbReference>
<dbReference type="GO" id="GO:0009926">
    <property type="term" value="P:auxin polar transport"/>
    <property type="evidence" value="ECO:0000318"/>
    <property type="project" value="GO_Central"/>
</dbReference>
<evidence type="ECO:0000256" key="1">
    <source>
        <dbReference type="ARBA" id="ARBA00004141"/>
    </source>
</evidence>
<evidence type="ECO:0000256" key="6">
    <source>
        <dbReference type="ARBA" id="ARBA00023136"/>
    </source>
</evidence>
<evidence type="ECO:0000256" key="4">
    <source>
        <dbReference type="ARBA" id="ARBA00022692"/>
    </source>
</evidence>
<reference evidence="10 11" key="1">
    <citation type="journal article" date="2008" name="Science">
        <title>The Physcomitrella genome reveals evolutionary insights into the conquest of land by plants.</title>
        <authorList>
            <person name="Rensing S."/>
            <person name="Lang D."/>
            <person name="Zimmer A."/>
            <person name="Terry A."/>
            <person name="Salamov A."/>
            <person name="Shapiro H."/>
            <person name="Nishiyama T."/>
            <person name="Perroud P.-F."/>
            <person name="Lindquist E."/>
            <person name="Kamisugi Y."/>
            <person name="Tanahashi T."/>
            <person name="Sakakibara K."/>
            <person name="Fujita T."/>
            <person name="Oishi K."/>
            <person name="Shin-I T."/>
            <person name="Kuroki Y."/>
            <person name="Toyoda A."/>
            <person name="Suzuki Y."/>
            <person name="Hashimoto A."/>
            <person name="Yamaguchi K."/>
            <person name="Sugano A."/>
            <person name="Kohara Y."/>
            <person name="Fujiyama A."/>
            <person name="Anterola A."/>
            <person name="Aoki S."/>
            <person name="Ashton N."/>
            <person name="Barbazuk W.B."/>
            <person name="Barker E."/>
            <person name="Bennetzen J."/>
            <person name="Bezanilla M."/>
            <person name="Blankenship R."/>
            <person name="Cho S.H."/>
            <person name="Dutcher S."/>
            <person name="Estelle M."/>
            <person name="Fawcett J.A."/>
            <person name="Gundlach H."/>
            <person name="Hanada K."/>
            <person name="Heyl A."/>
            <person name="Hicks K.A."/>
            <person name="Hugh J."/>
            <person name="Lohr M."/>
            <person name="Mayer K."/>
            <person name="Melkozernov A."/>
            <person name="Murata T."/>
            <person name="Nelson D."/>
            <person name="Pils B."/>
            <person name="Prigge M."/>
            <person name="Reiss B."/>
            <person name="Renner T."/>
            <person name="Rombauts S."/>
            <person name="Rushton P."/>
            <person name="Sanderfoot A."/>
            <person name="Schween G."/>
            <person name="Shiu S.-H."/>
            <person name="Stueber K."/>
            <person name="Theodoulou F.L."/>
            <person name="Tu H."/>
            <person name="Van de Peer Y."/>
            <person name="Verrier P.J."/>
            <person name="Waters E."/>
            <person name="Wood A."/>
            <person name="Yang L."/>
            <person name="Cove D."/>
            <person name="Cuming A."/>
            <person name="Hasebe M."/>
            <person name="Lucas S."/>
            <person name="Mishler D.B."/>
            <person name="Reski R."/>
            <person name="Grigoriev I."/>
            <person name="Quatrano R.S."/>
            <person name="Boore J.L."/>
        </authorList>
    </citation>
    <scope>NUCLEOTIDE SEQUENCE [LARGE SCALE GENOMIC DNA]</scope>
    <source>
        <strain evidence="10 11">cv. Gransden 2004</strain>
    </source>
</reference>
<dbReference type="InterPro" id="IPR051107">
    <property type="entry name" value="Auxin_Efflux_Carrier"/>
</dbReference>
<keyword evidence="5 9" id="KW-1133">Transmembrane helix</keyword>
<evidence type="ECO:0008006" key="12">
    <source>
        <dbReference type="Google" id="ProtNLM"/>
    </source>
</evidence>
<feature type="region of interest" description="Disordered" evidence="8">
    <location>
        <begin position="166"/>
        <end position="190"/>
    </location>
</feature>
<feature type="transmembrane region" description="Helical" evidence="9">
    <location>
        <begin position="286"/>
        <end position="305"/>
    </location>
</feature>
<evidence type="ECO:0000313" key="11">
    <source>
        <dbReference type="Proteomes" id="UP000006727"/>
    </source>
</evidence>
<dbReference type="Gramene" id="Pp3c14_8850V3.3">
    <property type="protein sequence ID" value="Pp3c14_8850V3.3"/>
    <property type="gene ID" value="Pp3c14_8850"/>
</dbReference>
<feature type="transmembrane region" description="Helical" evidence="9">
    <location>
        <begin position="453"/>
        <end position="475"/>
    </location>
</feature>
<dbReference type="GO" id="GO:0010315">
    <property type="term" value="P:auxin export across the plasma membrane"/>
    <property type="evidence" value="ECO:0000318"/>
    <property type="project" value="GO_Central"/>
</dbReference>
<dbReference type="PANTHER" id="PTHR31752">
    <property type="entry name" value="AUXIN EFFLUX CARRIER COMPONENT 1B-RELATED"/>
    <property type="match status" value="1"/>
</dbReference>
<keyword evidence="6 9" id="KW-0472">Membrane</keyword>
<gene>
    <name evidence="10" type="primary">LOC112291180</name>
</gene>
<feature type="transmembrane region" description="Helical" evidence="9">
    <location>
        <begin position="104"/>
        <end position="125"/>
    </location>
</feature>
<evidence type="ECO:0000256" key="2">
    <source>
        <dbReference type="ARBA" id="ARBA00009177"/>
    </source>
</evidence>
<evidence type="ECO:0000256" key="9">
    <source>
        <dbReference type="SAM" id="Phobius"/>
    </source>
</evidence>
<feature type="transmembrane region" description="Helical" evidence="9">
    <location>
        <begin position="71"/>
        <end position="92"/>
    </location>
</feature>
<comment type="subcellular location">
    <subcellularLocation>
        <location evidence="1">Membrane</location>
        <topology evidence="1">Multi-pass membrane protein</topology>
    </subcellularLocation>
</comment>
<feature type="compositionally biased region" description="Polar residues" evidence="8">
    <location>
        <begin position="236"/>
        <end position="250"/>
    </location>
</feature>
<reference evidence="10 11" key="2">
    <citation type="journal article" date="2018" name="Plant J.">
        <title>The Physcomitrella patens chromosome-scale assembly reveals moss genome structure and evolution.</title>
        <authorList>
            <person name="Lang D."/>
            <person name="Ullrich K.K."/>
            <person name="Murat F."/>
            <person name="Fuchs J."/>
            <person name="Jenkins J."/>
            <person name="Haas F.B."/>
            <person name="Piednoel M."/>
            <person name="Gundlach H."/>
            <person name="Van Bel M."/>
            <person name="Meyberg R."/>
            <person name="Vives C."/>
            <person name="Morata J."/>
            <person name="Symeonidi A."/>
            <person name="Hiss M."/>
            <person name="Muchero W."/>
            <person name="Kamisugi Y."/>
            <person name="Saleh O."/>
            <person name="Blanc G."/>
            <person name="Decker E.L."/>
            <person name="van Gessel N."/>
            <person name="Grimwood J."/>
            <person name="Hayes R.D."/>
            <person name="Graham S.W."/>
            <person name="Gunter L.E."/>
            <person name="McDaniel S.F."/>
            <person name="Hoernstein S.N.W."/>
            <person name="Larsson A."/>
            <person name="Li F.W."/>
            <person name="Perroud P.F."/>
            <person name="Phillips J."/>
            <person name="Ranjan P."/>
            <person name="Rokshar D.S."/>
            <person name="Rothfels C.J."/>
            <person name="Schneider L."/>
            <person name="Shu S."/>
            <person name="Stevenson D.W."/>
            <person name="Thummler F."/>
            <person name="Tillich M."/>
            <person name="Villarreal Aguilar J.C."/>
            <person name="Widiez T."/>
            <person name="Wong G.K."/>
            <person name="Wymore A."/>
            <person name="Zhang Y."/>
            <person name="Zimmer A.D."/>
            <person name="Quatrano R.S."/>
            <person name="Mayer K.F.X."/>
            <person name="Goodstein D."/>
            <person name="Casacuberta J.M."/>
            <person name="Vandepoele K."/>
            <person name="Reski R."/>
            <person name="Cuming A.C."/>
            <person name="Tuskan G.A."/>
            <person name="Maumus F."/>
            <person name="Salse J."/>
            <person name="Schmutz J."/>
            <person name="Rensing S.A."/>
        </authorList>
    </citation>
    <scope>NUCLEOTIDE SEQUENCE [LARGE SCALE GENOMIC DNA]</scope>
    <source>
        <strain evidence="10 11">cv. Gransden 2004</strain>
    </source>
</reference>
<keyword evidence="3" id="KW-0813">Transport</keyword>
<keyword evidence="4 9" id="KW-0812">Transmembrane</keyword>
<feature type="transmembrane region" description="Helical" evidence="9">
    <location>
        <begin position="347"/>
        <end position="371"/>
    </location>
</feature>
<evidence type="ECO:0000256" key="8">
    <source>
        <dbReference type="SAM" id="MobiDB-lite"/>
    </source>
</evidence>
<proteinExistence type="inferred from homology"/>
<dbReference type="AlphaFoldDB" id="A0A7I4AW83"/>
<keyword evidence="11" id="KW-1185">Reference proteome</keyword>
<evidence type="ECO:0000256" key="7">
    <source>
        <dbReference type="ARBA" id="ARBA00023294"/>
    </source>
</evidence>
<feature type="transmembrane region" description="Helical" evidence="9">
    <location>
        <begin position="6"/>
        <end position="25"/>
    </location>
</feature>
<feature type="region of interest" description="Disordered" evidence="8">
    <location>
        <begin position="212"/>
        <end position="265"/>
    </location>
</feature>
<reference evidence="10" key="3">
    <citation type="submission" date="2020-12" db="UniProtKB">
        <authorList>
            <consortium name="EnsemblPlants"/>
        </authorList>
    </citation>
    <scope>IDENTIFICATION</scope>
</reference>
<dbReference type="InterPro" id="IPR004776">
    <property type="entry name" value="Mem_transp_PIN-like"/>
</dbReference>
<dbReference type="Proteomes" id="UP000006727">
    <property type="component" value="Chromosome 14"/>
</dbReference>
<name>A0A7I4AW83_PHYPA</name>
<feature type="compositionally biased region" description="Basic and acidic residues" evidence="8">
    <location>
        <begin position="225"/>
        <end position="234"/>
    </location>
</feature>
<evidence type="ECO:0000256" key="5">
    <source>
        <dbReference type="ARBA" id="ARBA00022989"/>
    </source>
</evidence>
<dbReference type="Gramene" id="Pp3c14_8850V3.2">
    <property type="protein sequence ID" value="Pp3c14_8850V3.2"/>
    <property type="gene ID" value="Pp3c14_8850"/>
</dbReference>
<feature type="transmembrane region" description="Helical" evidence="9">
    <location>
        <begin position="131"/>
        <end position="150"/>
    </location>
</feature>
<dbReference type="PANTHER" id="PTHR31752:SF18">
    <property type="entry name" value="AUXIN EFFLUX CARRIER COMPONENT 1"/>
    <property type="match status" value="1"/>
</dbReference>
<comment type="similarity">
    <text evidence="2">Belongs to the auxin efflux carrier (TC 2.A.69.1) family.</text>
</comment>
<feature type="transmembrane region" description="Helical" evidence="9">
    <location>
        <begin position="45"/>
        <end position="65"/>
    </location>
</feature>
<feature type="transmembrane region" description="Helical" evidence="9">
    <location>
        <begin position="317"/>
        <end position="335"/>
    </location>
</feature>
<sequence length="478" mass="52946">MLTGGQFYDVLCAVVPLYVALFLGYGSLKWWGVVTPEQSAGISRFNALIAMPPLIFEIIAFNNPYTMNNRLIAAYCLSNGIVLVGLCAWVWCTKCGNLDWVITLFQLSVMPNTIIVGIPVLSPLYSVTESGIAAIFIGQVLWLFPTLFLYELKEVRKMGQPAVGSVAQVQDDGPRSLHSGETTESAAEHGFEGHESGIPALLTQGEHNDFRIGIGDEPSHAATEVSHKDEEHVKNGSRQRNSFSVANGESGTRENGTEHGHEMAPSQMNLKEMAIKVAKKMVQLPLTHATVMGIVYSLIAGRWGFDPLRILRNSLDIMGRITLGLTMYSIGLFMAGQKKLVASWWVAFYGAFCRFIVGPGTMGVASLLLGLRGDTLRFAFLQVGSLSCKTLLFFQCAEQHLICYYVLKEVYLTIFFDDFYLQYMRKLFSSQAALPQAVISFVFAKDYNLHTDVFTTAVSLQTIVFMPIVLVYYTLLEL</sequence>
<dbReference type="GO" id="GO:0009734">
    <property type="term" value="P:auxin-activated signaling pathway"/>
    <property type="evidence" value="ECO:0007669"/>
    <property type="project" value="UniProtKB-KW"/>
</dbReference>
<dbReference type="EnsemblPlants" id="Pp3c14_8850V3.3">
    <property type="protein sequence ID" value="Pp3c14_8850V3.3"/>
    <property type="gene ID" value="Pp3c14_8850"/>
</dbReference>
<organism evidence="10 11">
    <name type="scientific">Physcomitrium patens</name>
    <name type="common">Spreading-leaved earth moss</name>
    <name type="synonym">Physcomitrella patens</name>
    <dbReference type="NCBI Taxonomy" id="3218"/>
    <lineage>
        <taxon>Eukaryota</taxon>
        <taxon>Viridiplantae</taxon>
        <taxon>Streptophyta</taxon>
        <taxon>Embryophyta</taxon>
        <taxon>Bryophyta</taxon>
        <taxon>Bryophytina</taxon>
        <taxon>Bryopsida</taxon>
        <taxon>Funariidae</taxon>
        <taxon>Funariales</taxon>
        <taxon>Funariaceae</taxon>
        <taxon>Physcomitrium</taxon>
    </lineage>
</organism>
<dbReference type="GO" id="GO:0010329">
    <property type="term" value="F:auxin efflux transmembrane transporter activity"/>
    <property type="evidence" value="ECO:0000318"/>
    <property type="project" value="GO_Central"/>
</dbReference>
<protein>
    <recommendedName>
        <fullName evidence="12">Auxin efflux carrier component</fullName>
    </recommendedName>
</protein>
<evidence type="ECO:0000256" key="3">
    <source>
        <dbReference type="ARBA" id="ARBA00022448"/>
    </source>
</evidence>